<evidence type="ECO:0008006" key="4">
    <source>
        <dbReference type="Google" id="ProtNLM"/>
    </source>
</evidence>
<dbReference type="PROSITE" id="PS51257">
    <property type="entry name" value="PROKAR_LIPOPROTEIN"/>
    <property type="match status" value="1"/>
</dbReference>
<dbReference type="AlphaFoldDB" id="A0A2W1N586"/>
<dbReference type="Proteomes" id="UP000249248">
    <property type="component" value="Unassembled WGS sequence"/>
</dbReference>
<dbReference type="EMBL" id="QKSB01000001">
    <property type="protein sequence ID" value="PZE18281.1"/>
    <property type="molecule type" value="Genomic_DNA"/>
</dbReference>
<comment type="caution">
    <text evidence="2">The sequence shown here is derived from an EMBL/GenBank/DDBJ whole genome shotgun (WGS) entry which is preliminary data.</text>
</comment>
<proteinExistence type="predicted"/>
<feature type="chain" id="PRO_5016169303" description="Right handed beta helix domain-containing protein" evidence="1">
    <location>
        <begin position="25"/>
        <end position="410"/>
    </location>
</feature>
<gene>
    <name evidence="2" type="ORF">DNU06_00150</name>
</gene>
<sequence length="410" mass="43656">MMKKKFLMLSIAITAIGLSSCRQGCTDPLALNYDHTVKKDNGTCEYPPEIITEALIDDIAAPTTLVAKNYEVCGNIYVSSELTVMPGAIFTMCEGSSITIESNGYMNATGTAENPIIFKGETAAKGFWTGIAFKSNNPNNKLIHASVSDAGTYWAWDYAGVYVGNNAQISMSNSSITNNAEYGLFIENGGLISNFSSNTFGTNKIGFSLAVDQVHKIDGASNYNEANTNDYVEVRNGTIGTDVTWPATTTPLLVDDLTIDGGLTLSPGSNIKMEATAVINVKATGYLNATGTSSNPITIVGRYASTGYWSGMRIESNNPNNKLIYTTIADGGNYWAYEYSNIHVKGKVEMNNCNVNNANSYGLYIDNGAQISCNSTIATTITAVEAANSFSGNGTGPDANCTAACTVFFE</sequence>
<keyword evidence="3" id="KW-1185">Reference proteome</keyword>
<evidence type="ECO:0000256" key="1">
    <source>
        <dbReference type="SAM" id="SignalP"/>
    </source>
</evidence>
<organism evidence="2 3">
    <name type="scientific">Putridiphycobacter roseus</name>
    <dbReference type="NCBI Taxonomy" id="2219161"/>
    <lineage>
        <taxon>Bacteria</taxon>
        <taxon>Pseudomonadati</taxon>
        <taxon>Bacteroidota</taxon>
        <taxon>Flavobacteriia</taxon>
        <taxon>Flavobacteriales</taxon>
        <taxon>Crocinitomicaceae</taxon>
        <taxon>Putridiphycobacter</taxon>
    </lineage>
</organism>
<evidence type="ECO:0000313" key="2">
    <source>
        <dbReference type="EMBL" id="PZE18281.1"/>
    </source>
</evidence>
<keyword evidence="1" id="KW-0732">Signal</keyword>
<evidence type="ECO:0000313" key="3">
    <source>
        <dbReference type="Proteomes" id="UP000249248"/>
    </source>
</evidence>
<feature type="signal peptide" evidence="1">
    <location>
        <begin position="1"/>
        <end position="24"/>
    </location>
</feature>
<accession>A0A2W1N586</accession>
<protein>
    <recommendedName>
        <fullName evidence="4">Right handed beta helix domain-containing protein</fullName>
    </recommendedName>
</protein>
<name>A0A2W1N586_9FLAO</name>
<reference evidence="2 3" key="1">
    <citation type="submission" date="2018-06" db="EMBL/GenBank/DDBJ databases">
        <title>The draft genome sequence of Crocinitomix sp. SM1701.</title>
        <authorList>
            <person name="Zhang X."/>
        </authorList>
    </citation>
    <scope>NUCLEOTIDE SEQUENCE [LARGE SCALE GENOMIC DNA]</scope>
    <source>
        <strain evidence="2 3">SM1701</strain>
    </source>
</reference>